<keyword evidence="3" id="KW-1003">Cell membrane</keyword>
<dbReference type="AlphaFoldDB" id="A0A1H7MH34"/>
<evidence type="ECO:0000256" key="1">
    <source>
        <dbReference type="ARBA" id="ARBA00004651"/>
    </source>
</evidence>
<proteinExistence type="predicted"/>
<comment type="subcellular location">
    <subcellularLocation>
        <location evidence="1">Cell membrane</location>
        <topology evidence="1">Multi-pass membrane protein</topology>
    </subcellularLocation>
</comment>
<dbReference type="GO" id="GO:0005886">
    <property type="term" value="C:plasma membrane"/>
    <property type="evidence" value="ECO:0007669"/>
    <property type="project" value="UniProtKB-SubCell"/>
</dbReference>
<feature type="domain" description="Major facilitator superfamily (MFS) profile" evidence="8">
    <location>
        <begin position="1"/>
        <end position="394"/>
    </location>
</feature>
<organism evidence="9 10">
    <name type="scientific">Nitrosovibrio tenuis</name>
    <dbReference type="NCBI Taxonomy" id="1233"/>
    <lineage>
        <taxon>Bacteria</taxon>
        <taxon>Pseudomonadati</taxon>
        <taxon>Pseudomonadota</taxon>
        <taxon>Betaproteobacteria</taxon>
        <taxon>Nitrosomonadales</taxon>
        <taxon>Nitrosomonadaceae</taxon>
        <taxon>Nitrosovibrio</taxon>
    </lineage>
</organism>
<dbReference type="InterPro" id="IPR020846">
    <property type="entry name" value="MFS_dom"/>
</dbReference>
<feature type="transmembrane region" description="Helical" evidence="7">
    <location>
        <begin position="41"/>
        <end position="61"/>
    </location>
</feature>
<dbReference type="InterPro" id="IPR010290">
    <property type="entry name" value="TM_effector"/>
</dbReference>
<dbReference type="Gene3D" id="1.20.1250.20">
    <property type="entry name" value="MFS general substrate transporter like domains"/>
    <property type="match status" value="1"/>
</dbReference>
<protein>
    <submittedName>
        <fullName evidence="9">Predicted arabinose efflux permease, MFS family</fullName>
    </submittedName>
</protein>
<feature type="transmembrane region" description="Helical" evidence="7">
    <location>
        <begin position="340"/>
        <end position="362"/>
    </location>
</feature>
<evidence type="ECO:0000256" key="2">
    <source>
        <dbReference type="ARBA" id="ARBA00022448"/>
    </source>
</evidence>
<keyword evidence="10" id="KW-1185">Reference proteome</keyword>
<dbReference type="GO" id="GO:0022857">
    <property type="term" value="F:transmembrane transporter activity"/>
    <property type="evidence" value="ECO:0007669"/>
    <property type="project" value="InterPro"/>
</dbReference>
<dbReference type="PANTHER" id="PTHR23513">
    <property type="entry name" value="INTEGRAL MEMBRANE EFFLUX PROTEIN-RELATED"/>
    <property type="match status" value="1"/>
</dbReference>
<evidence type="ECO:0000313" key="9">
    <source>
        <dbReference type="EMBL" id="SEL09927.1"/>
    </source>
</evidence>
<keyword evidence="6 7" id="KW-0472">Membrane</keyword>
<feature type="transmembrane region" description="Helical" evidence="7">
    <location>
        <begin position="252"/>
        <end position="270"/>
    </location>
</feature>
<name>A0A1H7MH34_9PROT</name>
<dbReference type="SUPFAM" id="SSF103473">
    <property type="entry name" value="MFS general substrate transporter"/>
    <property type="match status" value="1"/>
</dbReference>
<sequence length="530" mass="57238">MPLKVSAFRTFWLASLGSNIGTWINGTASGWVMTELSPSPIMVSLVQSAASLPMVLFTLIAGALTDIVDRRRYLLATQIWLVLMSAALAVLAATDRLDAWNLLILTFALGLGGAMATPALNVTAPELVPKNLLPQAVALGSLSMNVSRSIGPALAGLLLAQFGAWAAYTLNAVSFVGMMLMLWYWKREPQERSLPPERFLQALWAGLRYARMASPFHAVLIRTTAFIVFATSAWALLPLIARNELGGGPNTYGLLLTFVGVGAVAAIVILPRLHRHVSRDRLVFIASVVYALATVALATIRSEAALYGVMVMYGAAWVSVFSSLQVAAQTSVPAWVRGRALSLYIMVFSTGMTLGSLLWGWIAAQAGIPAALLISAAGAILATLAVRKFNLGFGEMLDLAPSYHWPHPPAVGEPDTNRGPVLITVEYEIALDRREAFLDAMQQLGAIRRRDGAFGWGIFENVAAPGCYIEVFQDASWLDHLRQHERVTREDQRVQEIIHQFHIGSAPPRVSHFIGGTPSAPTDSPMATSA</sequence>
<dbReference type="PANTHER" id="PTHR23513:SF11">
    <property type="entry name" value="STAPHYLOFERRIN A TRANSPORTER"/>
    <property type="match status" value="1"/>
</dbReference>
<dbReference type="EMBL" id="FOBH01000005">
    <property type="protein sequence ID" value="SEL09927.1"/>
    <property type="molecule type" value="Genomic_DNA"/>
</dbReference>
<evidence type="ECO:0000256" key="6">
    <source>
        <dbReference type="ARBA" id="ARBA00023136"/>
    </source>
</evidence>
<keyword evidence="2" id="KW-0813">Transport</keyword>
<evidence type="ECO:0000259" key="8">
    <source>
        <dbReference type="PROSITE" id="PS50850"/>
    </source>
</evidence>
<feature type="transmembrane region" description="Helical" evidence="7">
    <location>
        <begin position="306"/>
        <end position="328"/>
    </location>
</feature>
<evidence type="ECO:0000256" key="5">
    <source>
        <dbReference type="ARBA" id="ARBA00022989"/>
    </source>
</evidence>
<feature type="transmembrane region" description="Helical" evidence="7">
    <location>
        <begin position="73"/>
        <end position="93"/>
    </location>
</feature>
<keyword evidence="4 7" id="KW-0812">Transmembrane</keyword>
<feature type="transmembrane region" description="Helical" evidence="7">
    <location>
        <begin position="368"/>
        <end position="386"/>
    </location>
</feature>
<dbReference type="STRING" id="1233.SAMN05216387_10558"/>
<dbReference type="OrthoDB" id="9775268at2"/>
<feature type="transmembrane region" description="Helical" evidence="7">
    <location>
        <begin position="282"/>
        <end position="300"/>
    </location>
</feature>
<accession>A0A1H7MH34</accession>
<evidence type="ECO:0000256" key="3">
    <source>
        <dbReference type="ARBA" id="ARBA00022475"/>
    </source>
</evidence>
<dbReference type="PROSITE" id="PS50850">
    <property type="entry name" value="MFS"/>
    <property type="match status" value="1"/>
</dbReference>
<dbReference type="Pfam" id="PF05977">
    <property type="entry name" value="MFS_3"/>
    <property type="match status" value="1"/>
</dbReference>
<dbReference type="Proteomes" id="UP000198620">
    <property type="component" value="Unassembled WGS sequence"/>
</dbReference>
<keyword evidence="5 7" id="KW-1133">Transmembrane helix</keyword>
<feature type="transmembrane region" description="Helical" evidence="7">
    <location>
        <begin position="219"/>
        <end position="240"/>
    </location>
</feature>
<evidence type="ECO:0000256" key="7">
    <source>
        <dbReference type="SAM" id="Phobius"/>
    </source>
</evidence>
<evidence type="ECO:0000256" key="4">
    <source>
        <dbReference type="ARBA" id="ARBA00022692"/>
    </source>
</evidence>
<reference evidence="9 10" key="1">
    <citation type="submission" date="2016-10" db="EMBL/GenBank/DDBJ databases">
        <authorList>
            <person name="de Groot N.N."/>
        </authorList>
    </citation>
    <scope>NUCLEOTIDE SEQUENCE [LARGE SCALE GENOMIC DNA]</scope>
    <source>
        <strain evidence="9 10">Nv1</strain>
    </source>
</reference>
<feature type="transmembrane region" description="Helical" evidence="7">
    <location>
        <begin position="99"/>
        <end position="124"/>
    </location>
</feature>
<feature type="transmembrane region" description="Helical" evidence="7">
    <location>
        <begin position="165"/>
        <end position="185"/>
    </location>
</feature>
<dbReference type="InterPro" id="IPR036259">
    <property type="entry name" value="MFS_trans_sf"/>
</dbReference>
<evidence type="ECO:0000313" key="10">
    <source>
        <dbReference type="Proteomes" id="UP000198620"/>
    </source>
</evidence>
<gene>
    <name evidence="9" type="ORF">SAMN05216387_10558</name>
</gene>
<dbReference type="CDD" id="cd06173">
    <property type="entry name" value="MFS_MefA_like"/>
    <property type="match status" value="1"/>
</dbReference>
<dbReference type="RefSeq" id="WP_090828523.1">
    <property type="nucleotide sequence ID" value="NZ_FOBH01000005.1"/>
</dbReference>